<gene>
    <name evidence="1" type="ORF">EVAR_1032_1</name>
</gene>
<dbReference type="EMBL" id="BGZK01000005">
    <property type="protein sequence ID" value="GBP00512.1"/>
    <property type="molecule type" value="Genomic_DNA"/>
</dbReference>
<organism evidence="1 2">
    <name type="scientific">Eumeta variegata</name>
    <name type="common">Bagworm moth</name>
    <name type="synonym">Eumeta japonica</name>
    <dbReference type="NCBI Taxonomy" id="151549"/>
    <lineage>
        <taxon>Eukaryota</taxon>
        <taxon>Metazoa</taxon>
        <taxon>Ecdysozoa</taxon>
        <taxon>Arthropoda</taxon>
        <taxon>Hexapoda</taxon>
        <taxon>Insecta</taxon>
        <taxon>Pterygota</taxon>
        <taxon>Neoptera</taxon>
        <taxon>Endopterygota</taxon>
        <taxon>Lepidoptera</taxon>
        <taxon>Glossata</taxon>
        <taxon>Ditrysia</taxon>
        <taxon>Tineoidea</taxon>
        <taxon>Psychidae</taxon>
        <taxon>Oiketicinae</taxon>
        <taxon>Eumeta</taxon>
    </lineage>
</organism>
<keyword evidence="2" id="KW-1185">Reference proteome</keyword>
<dbReference type="AlphaFoldDB" id="A0A4C1SEH5"/>
<evidence type="ECO:0000313" key="1">
    <source>
        <dbReference type="EMBL" id="GBP00512.1"/>
    </source>
</evidence>
<sequence length="129" mass="14772">MVILQLAKHKTKAVLITSRKTVETIRYSRIWTRYGFFRAYLHRFKHDDSPECSSCLGVPEDMEHMFIRNHHCVAVMKKSMISNGDDRTDEKERGSGPSDLLLAGRNATAEAAISSSYSVRMWYFPARAS</sequence>
<protein>
    <submittedName>
        <fullName evidence="1">Uncharacterized protein</fullName>
    </submittedName>
</protein>
<dbReference type="Proteomes" id="UP000299102">
    <property type="component" value="Unassembled WGS sequence"/>
</dbReference>
<accession>A0A4C1SEH5</accession>
<evidence type="ECO:0000313" key="2">
    <source>
        <dbReference type="Proteomes" id="UP000299102"/>
    </source>
</evidence>
<reference evidence="1 2" key="1">
    <citation type="journal article" date="2019" name="Commun. Biol.">
        <title>The bagworm genome reveals a unique fibroin gene that provides high tensile strength.</title>
        <authorList>
            <person name="Kono N."/>
            <person name="Nakamura H."/>
            <person name="Ohtoshi R."/>
            <person name="Tomita M."/>
            <person name="Numata K."/>
            <person name="Arakawa K."/>
        </authorList>
    </citation>
    <scope>NUCLEOTIDE SEQUENCE [LARGE SCALE GENOMIC DNA]</scope>
</reference>
<proteinExistence type="predicted"/>
<name>A0A4C1SEH5_EUMVA</name>
<comment type="caution">
    <text evidence="1">The sequence shown here is derived from an EMBL/GenBank/DDBJ whole genome shotgun (WGS) entry which is preliminary data.</text>
</comment>